<keyword evidence="3 16" id="KW-0132">Cell division</keyword>
<evidence type="ECO:0000256" key="11">
    <source>
        <dbReference type="ARBA" id="ARBA00066633"/>
    </source>
</evidence>
<evidence type="ECO:0000256" key="5">
    <source>
        <dbReference type="ARBA" id="ARBA00022960"/>
    </source>
</evidence>
<keyword evidence="7 16" id="KW-0131">Cell cycle</keyword>
<keyword evidence="5 16" id="KW-0133">Cell shape</keyword>
<dbReference type="SUPFAM" id="SSF63418">
    <property type="entry name" value="MurE/MurF N-terminal domain"/>
    <property type="match status" value="1"/>
</dbReference>
<feature type="domain" description="Mur ligase central" evidence="20">
    <location>
        <begin position="115"/>
        <end position="317"/>
    </location>
</feature>
<dbReference type="Gene3D" id="3.40.1190.10">
    <property type="entry name" value="Mur-like, catalytic domain"/>
    <property type="match status" value="1"/>
</dbReference>
<keyword evidence="22" id="KW-1185">Reference proteome</keyword>
<dbReference type="InterPro" id="IPR036565">
    <property type="entry name" value="Mur-like_cat_sf"/>
</dbReference>
<evidence type="ECO:0000313" key="21">
    <source>
        <dbReference type="EMBL" id="QDZ41556.1"/>
    </source>
</evidence>
<evidence type="ECO:0000313" key="22">
    <source>
        <dbReference type="Proteomes" id="UP000318453"/>
    </source>
</evidence>
<dbReference type="GO" id="GO:0008360">
    <property type="term" value="P:regulation of cell shape"/>
    <property type="evidence" value="ECO:0007669"/>
    <property type="project" value="UniProtKB-KW"/>
</dbReference>
<feature type="binding site" evidence="16">
    <location>
        <position position="469"/>
    </location>
    <ligand>
        <name>meso-2,6-diaminopimelate</name>
        <dbReference type="ChEBI" id="CHEBI:57791"/>
    </ligand>
</feature>
<dbReference type="SUPFAM" id="SSF53244">
    <property type="entry name" value="MurD-like peptide ligases, peptide-binding domain"/>
    <property type="match status" value="1"/>
</dbReference>
<evidence type="ECO:0000256" key="1">
    <source>
        <dbReference type="ARBA" id="ARBA00005898"/>
    </source>
</evidence>
<comment type="caution">
    <text evidence="16">Lacks conserved residue(s) required for the propagation of feature annotation.</text>
</comment>
<dbReference type="FunFam" id="3.90.190.20:FF:000006">
    <property type="entry name" value="UDP-N-acetylmuramoyl-L-alanyl-D-glutamate--2,6-diaminopimelate ligase"/>
    <property type="match status" value="1"/>
</dbReference>
<comment type="PTM">
    <text evidence="16">Carboxylation is probably crucial for Mg(2+) binding and, consequently, for the gamma-phosphate positioning of ATP.</text>
</comment>
<feature type="binding site" evidence="16">
    <location>
        <begin position="117"/>
        <end position="123"/>
    </location>
    <ligand>
        <name>ATP</name>
        <dbReference type="ChEBI" id="CHEBI:30616"/>
    </ligand>
</feature>
<dbReference type="InterPro" id="IPR036615">
    <property type="entry name" value="Mur_ligase_C_dom_sf"/>
</dbReference>
<evidence type="ECO:0000256" key="9">
    <source>
        <dbReference type="ARBA" id="ARBA00050251"/>
    </source>
</evidence>
<dbReference type="GO" id="GO:0051301">
    <property type="term" value="P:cell division"/>
    <property type="evidence" value="ECO:0007669"/>
    <property type="project" value="UniProtKB-KW"/>
</dbReference>
<dbReference type="NCBIfam" id="NF001126">
    <property type="entry name" value="PRK00139.1-4"/>
    <property type="match status" value="1"/>
</dbReference>
<keyword evidence="2 16" id="KW-0436">Ligase</keyword>
<dbReference type="GO" id="GO:0071555">
    <property type="term" value="P:cell wall organization"/>
    <property type="evidence" value="ECO:0007669"/>
    <property type="project" value="UniProtKB-KW"/>
</dbReference>
<dbReference type="EC" id="6.3.2.13" evidence="11 16"/>
<dbReference type="PANTHER" id="PTHR23135">
    <property type="entry name" value="MUR LIGASE FAMILY MEMBER"/>
    <property type="match status" value="1"/>
</dbReference>
<dbReference type="OrthoDB" id="9800958at2"/>
<evidence type="ECO:0000256" key="2">
    <source>
        <dbReference type="ARBA" id="ARBA00022598"/>
    </source>
</evidence>
<evidence type="ECO:0000256" key="14">
    <source>
        <dbReference type="ARBA" id="ARBA00076158"/>
    </source>
</evidence>
<feature type="domain" description="Mur ligase N-terminal catalytic" evidence="18">
    <location>
        <begin position="26"/>
        <end position="103"/>
    </location>
</feature>
<feature type="binding site" evidence="16">
    <location>
        <begin position="159"/>
        <end position="160"/>
    </location>
    <ligand>
        <name>UDP-N-acetyl-alpha-D-muramoyl-L-alanyl-D-glutamate</name>
        <dbReference type="ChEBI" id="CHEBI:83900"/>
    </ligand>
</feature>
<comment type="pathway">
    <text evidence="16 17">Cell wall biogenesis; peptidoglycan biosynthesis.</text>
</comment>
<protein>
    <recommendedName>
        <fullName evidence="12 16">UDP-N-acetylmuramoyl-L-alanyl-D-glutamate--2,6-diaminopimelate ligase</fullName>
        <ecNumber evidence="11 16">6.3.2.13</ecNumber>
    </recommendedName>
    <alternativeName>
        <fullName evidence="13 16">Meso-A2pm-adding enzyme</fullName>
    </alternativeName>
    <alternativeName>
        <fullName evidence="14 16">Meso-diaminopimelate-adding enzyme</fullName>
    </alternativeName>
    <alternativeName>
        <fullName evidence="15 16">UDP-MurNAc-L-Ala-D-Glu:meso-diaminopimelate ligase</fullName>
    </alternativeName>
    <alternativeName>
        <fullName evidence="16">UDP-MurNAc-tripeptide synthetase</fullName>
    </alternativeName>
    <alternativeName>
        <fullName evidence="16">UDP-N-acetylmuramyl-tripeptide synthetase</fullName>
    </alternativeName>
</protein>
<dbReference type="GO" id="GO:0005737">
    <property type="term" value="C:cytoplasm"/>
    <property type="evidence" value="ECO:0007669"/>
    <property type="project" value="UniProtKB-SubCell"/>
</dbReference>
<feature type="binding site" evidence="16">
    <location>
        <position position="465"/>
    </location>
    <ligand>
        <name>meso-2,6-diaminopimelate</name>
        <dbReference type="ChEBI" id="CHEBI:57791"/>
    </ligand>
</feature>
<dbReference type="InterPro" id="IPR004101">
    <property type="entry name" value="Mur_ligase_C"/>
</dbReference>
<sequence>MKLRELLARVPSLSSLPNSPTLDEQVSSITTNSHKCEKGTLFVGLPGTRVDGGDFWRSAIEAGAVAAIISPEAAKRYPPPTEASVFPVENITATCASLAKAFYDYPSQKLNLVGVTGTNGKTTTTHLIEFFLSQAQCPTALFGTLYARWQGYNQVATHTTPFAVELQEQLAQALKAGNEYAVLEVSSHALAQGRVKGCEFEVAVFTNLTQDHLDFHPTMEDYFQAKALLFRPEYLKNRAIINQDDSYGQRLISELPRERVWRYSTEDPNADLSTQNLSYEANGVKGTLKTPEGEIPFRSPLVGEFNLSNLLAAVGAALQLGVKLETIAQSLPKFPGVPGRMERVEIDPNQEISVIVDYAHTPDSLENLLKAARPFIPNRLICVFGCGGDRDRAKRPIMGKIVADLADIPVVTSDNPRTEDAQRIIDDIVQGMTQGTELMIQRDRAMAIKEAIQMAQPGDGILIAGKGHEDYQILGTEKVHFDDREEARKALREK</sequence>
<name>A0A5B8NR79_9CHRO</name>
<dbReference type="Pfam" id="PF08245">
    <property type="entry name" value="Mur_ligase_M"/>
    <property type="match status" value="1"/>
</dbReference>
<dbReference type="Gene3D" id="3.90.190.20">
    <property type="entry name" value="Mur ligase, C-terminal domain"/>
    <property type="match status" value="1"/>
</dbReference>
<dbReference type="InterPro" id="IPR000713">
    <property type="entry name" value="Mur_ligase_N"/>
</dbReference>
<keyword evidence="6 16" id="KW-0573">Peptidoglycan synthesis</keyword>
<evidence type="ECO:0000256" key="8">
    <source>
        <dbReference type="ARBA" id="ARBA00023316"/>
    </source>
</evidence>
<evidence type="ECO:0000256" key="3">
    <source>
        <dbReference type="ARBA" id="ARBA00022618"/>
    </source>
</evidence>
<dbReference type="RefSeq" id="WP_146297391.1">
    <property type="nucleotide sequence ID" value="NZ_CP042326.1"/>
</dbReference>
<comment type="function">
    <text evidence="10 16">Catalyzes the addition of meso-diaminopimelic acid to the nucleotide precursor UDP-N-acetylmuramoyl-L-alanyl-D-glutamate (UMAG) in the biosynthesis of bacterial cell-wall peptidoglycan.</text>
</comment>
<accession>A0A5B8NR79</accession>
<comment type="catalytic activity">
    <reaction evidence="9 16">
        <text>UDP-N-acetyl-alpha-D-muramoyl-L-alanyl-D-glutamate + meso-2,6-diaminopimelate + ATP = UDP-N-acetyl-alpha-D-muramoyl-L-alanyl-gamma-D-glutamyl-meso-2,6-diaminopimelate + ADP + phosphate + H(+)</text>
        <dbReference type="Rhea" id="RHEA:23676"/>
        <dbReference type="ChEBI" id="CHEBI:15378"/>
        <dbReference type="ChEBI" id="CHEBI:30616"/>
        <dbReference type="ChEBI" id="CHEBI:43474"/>
        <dbReference type="ChEBI" id="CHEBI:57791"/>
        <dbReference type="ChEBI" id="CHEBI:83900"/>
        <dbReference type="ChEBI" id="CHEBI:83905"/>
        <dbReference type="ChEBI" id="CHEBI:456216"/>
        <dbReference type="EC" id="6.3.2.13"/>
    </reaction>
</comment>
<dbReference type="EMBL" id="CP042326">
    <property type="protein sequence ID" value="QDZ41556.1"/>
    <property type="molecule type" value="Genomic_DNA"/>
</dbReference>
<feature type="binding site" evidence="16">
    <location>
        <position position="192"/>
    </location>
    <ligand>
        <name>UDP-N-acetyl-alpha-D-muramoyl-L-alanyl-D-glutamate</name>
        <dbReference type="ChEBI" id="CHEBI:83900"/>
    </ligand>
</feature>
<dbReference type="UniPathway" id="UPA00219"/>
<dbReference type="Proteomes" id="UP000318453">
    <property type="component" value="Chromosome"/>
</dbReference>
<keyword evidence="16" id="KW-0963">Cytoplasm</keyword>
<evidence type="ECO:0000256" key="12">
    <source>
        <dbReference type="ARBA" id="ARBA00072883"/>
    </source>
</evidence>
<evidence type="ECO:0000256" key="15">
    <source>
        <dbReference type="ARBA" id="ARBA00081560"/>
    </source>
</evidence>
<feature type="short sequence motif" description="Meso-diaminopimelate recognition motif" evidence="16">
    <location>
        <begin position="414"/>
        <end position="417"/>
    </location>
</feature>
<dbReference type="InterPro" id="IPR035911">
    <property type="entry name" value="MurE/MurF_N"/>
</dbReference>
<evidence type="ECO:0000259" key="20">
    <source>
        <dbReference type="Pfam" id="PF08245"/>
    </source>
</evidence>
<dbReference type="Pfam" id="PF01225">
    <property type="entry name" value="Mur_ligase"/>
    <property type="match status" value="1"/>
</dbReference>
<evidence type="ECO:0000259" key="18">
    <source>
        <dbReference type="Pfam" id="PF01225"/>
    </source>
</evidence>
<gene>
    <name evidence="16" type="primary">murE</name>
    <name evidence="21" type="ORF">FRE64_15485</name>
</gene>
<evidence type="ECO:0000256" key="17">
    <source>
        <dbReference type="RuleBase" id="RU004135"/>
    </source>
</evidence>
<dbReference type="HAMAP" id="MF_00208">
    <property type="entry name" value="MurE"/>
    <property type="match status" value="1"/>
</dbReference>
<evidence type="ECO:0000256" key="7">
    <source>
        <dbReference type="ARBA" id="ARBA00023306"/>
    </source>
</evidence>
<evidence type="ECO:0000256" key="13">
    <source>
        <dbReference type="ARBA" id="ARBA00075482"/>
    </source>
</evidence>
<dbReference type="GO" id="GO:0009252">
    <property type="term" value="P:peptidoglycan biosynthetic process"/>
    <property type="evidence" value="ECO:0007669"/>
    <property type="project" value="UniProtKB-UniRule"/>
</dbReference>
<dbReference type="InterPro" id="IPR013221">
    <property type="entry name" value="Mur_ligase_cen"/>
</dbReference>
<feature type="binding site" evidence="16">
    <location>
        <position position="390"/>
    </location>
    <ligand>
        <name>meso-2,6-diaminopimelate</name>
        <dbReference type="ChEBI" id="CHEBI:57791"/>
    </ligand>
</feature>
<evidence type="ECO:0000256" key="16">
    <source>
        <dbReference type="HAMAP-Rule" id="MF_00208"/>
    </source>
</evidence>
<dbReference type="GO" id="GO:0008765">
    <property type="term" value="F:UDP-N-acetylmuramoylalanyl-D-glutamate-2,6-diaminopimelate ligase activity"/>
    <property type="evidence" value="ECO:0007669"/>
    <property type="project" value="UniProtKB-UniRule"/>
</dbReference>
<comment type="similarity">
    <text evidence="1 16">Belongs to the MurCDEF family. MurE subfamily.</text>
</comment>
<dbReference type="Gene3D" id="3.40.1390.10">
    <property type="entry name" value="MurE/MurF, N-terminal domain"/>
    <property type="match status" value="1"/>
</dbReference>
<dbReference type="NCBIfam" id="NF001124">
    <property type="entry name" value="PRK00139.1-2"/>
    <property type="match status" value="1"/>
</dbReference>
<evidence type="ECO:0000256" key="4">
    <source>
        <dbReference type="ARBA" id="ARBA00022840"/>
    </source>
</evidence>
<dbReference type="NCBIfam" id="TIGR01085">
    <property type="entry name" value="murE"/>
    <property type="match status" value="1"/>
</dbReference>
<keyword evidence="16" id="KW-0547">Nucleotide-binding</keyword>
<evidence type="ECO:0000256" key="6">
    <source>
        <dbReference type="ARBA" id="ARBA00022984"/>
    </source>
</evidence>
<proteinExistence type="inferred from homology"/>
<feature type="binding site" evidence="16">
    <location>
        <begin position="414"/>
        <end position="417"/>
    </location>
    <ligand>
        <name>meso-2,6-diaminopimelate</name>
        <dbReference type="ChEBI" id="CHEBI:57791"/>
    </ligand>
</feature>
<feature type="binding site" evidence="16">
    <location>
        <position position="186"/>
    </location>
    <ligand>
        <name>UDP-N-acetyl-alpha-D-muramoyl-L-alanyl-D-glutamate</name>
        <dbReference type="ChEBI" id="CHEBI:83900"/>
    </ligand>
</feature>
<dbReference type="GO" id="GO:0005524">
    <property type="term" value="F:ATP binding"/>
    <property type="evidence" value="ECO:0007669"/>
    <property type="project" value="UniProtKB-UniRule"/>
</dbReference>
<reference evidence="21 22" key="1">
    <citation type="submission" date="2019-08" db="EMBL/GenBank/DDBJ databases">
        <title>Carotenoids and Carotenoid Binding Proteins in the Halophilic Cyanobacterium Euhalothece sp. ZM00.</title>
        <authorList>
            <person name="Cho S.M."/>
            <person name="Song J.Y."/>
            <person name="Park Y.-I."/>
        </authorList>
    </citation>
    <scope>NUCLEOTIDE SEQUENCE [LARGE SCALE GENOMIC DNA]</scope>
    <source>
        <strain evidence="21 22">Z-M001</strain>
    </source>
</reference>
<dbReference type="SUPFAM" id="SSF53623">
    <property type="entry name" value="MurD-like peptide ligases, catalytic domain"/>
    <property type="match status" value="1"/>
</dbReference>
<feature type="binding site" evidence="16">
    <location>
        <position position="194"/>
    </location>
    <ligand>
        <name>UDP-N-acetyl-alpha-D-muramoyl-L-alanyl-D-glutamate</name>
        <dbReference type="ChEBI" id="CHEBI:83900"/>
    </ligand>
</feature>
<dbReference type="AlphaFoldDB" id="A0A5B8NR79"/>
<keyword evidence="8 16" id="KW-0961">Cell wall biogenesis/degradation</keyword>
<dbReference type="PANTHER" id="PTHR23135:SF4">
    <property type="entry name" value="UDP-N-ACETYLMURAMOYL-L-ALANYL-D-GLUTAMATE--2,6-DIAMINOPIMELATE LIGASE MURE HOMOLOG, CHLOROPLASTIC"/>
    <property type="match status" value="1"/>
</dbReference>
<dbReference type="KEGG" id="enn:FRE64_15485"/>
<feature type="modified residue" description="N6-carboxylysine" evidence="16">
    <location>
        <position position="226"/>
    </location>
</feature>
<dbReference type="GO" id="GO:0000287">
    <property type="term" value="F:magnesium ion binding"/>
    <property type="evidence" value="ECO:0007669"/>
    <property type="project" value="UniProtKB-UniRule"/>
</dbReference>
<feature type="domain" description="Mur ligase C-terminal" evidence="19">
    <location>
        <begin position="339"/>
        <end position="467"/>
    </location>
</feature>
<organism evidence="21 22">
    <name type="scientific">Euhalothece natronophila Z-M001</name>
    <dbReference type="NCBI Taxonomy" id="522448"/>
    <lineage>
        <taxon>Bacteria</taxon>
        <taxon>Bacillati</taxon>
        <taxon>Cyanobacteriota</taxon>
        <taxon>Cyanophyceae</taxon>
        <taxon>Oscillatoriophycideae</taxon>
        <taxon>Chroococcales</taxon>
        <taxon>Halothecacae</taxon>
        <taxon>Halothece cluster</taxon>
        <taxon>Euhalothece</taxon>
    </lineage>
</organism>
<comment type="cofactor">
    <cofactor evidence="16">
        <name>Mg(2+)</name>
        <dbReference type="ChEBI" id="CHEBI:18420"/>
    </cofactor>
</comment>
<evidence type="ECO:0000256" key="10">
    <source>
        <dbReference type="ARBA" id="ARBA00056782"/>
    </source>
</evidence>
<dbReference type="InterPro" id="IPR005761">
    <property type="entry name" value="UDP-N-AcMur-Glu-dNH2Pim_ligase"/>
</dbReference>
<comment type="subcellular location">
    <subcellularLocation>
        <location evidence="16 17">Cytoplasm</location>
    </subcellularLocation>
</comment>
<dbReference type="Pfam" id="PF02875">
    <property type="entry name" value="Mur_ligase_C"/>
    <property type="match status" value="1"/>
</dbReference>
<keyword evidence="16" id="KW-0460">Magnesium</keyword>
<keyword evidence="4 16" id="KW-0067">ATP-binding</keyword>
<evidence type="ECO:0000259" key="19">
    <source>
        <dbReference type="Pfam" id="PF02875"/>
    </source>
</evidence>
<feature type="binding site" evidence="16">
    <location>
        <position position="33"/>
    </location>
    <ligand>
        <name>UDP-N-acetyl-alpha-D-muramoyl-L-alanyl-D-glutamate</name>
        <dbReference type="ChEBI" id="CHEBI:83900"/>
    </ligand>
</feature>